<evidence type="ECO:0000256" key="1">
    <source>
        <dbReference type="SAM" id="Phobius"/>
    </source>
</evidence>
<accession>A0A0G2A3L1</accession>
<keyword evidence="1" id="KW-0472">Membrane</keyword>
<reference evidence="2 3" key="1">
    <citation type="journal article" date="2015" name="Nature">
        <title>rRNA introns, odd ribosomes, and small enigmatic genomes across a large radiation of phyla.</title>
        <authorList>
            <person name="Brown C.T."/>
            <person name="Hug L.A."/>
            <person name="Thomas B.C."/>
            <person name="Sharon I."/>
            <person name="Castelle C.J."/>
            <person name="Singh A."/>
            <person name="Wilkins M.J."/>
            <person name="Williams K.H."/>
            <person name="Banfield J.F."/>
        </authorList>
    </citation>
    <scope>NUCLEOTIDE SEQUENCE [LARGE SCALE GENOMIC DNA]</scope>
</reference>
<sequence>MKKSVTALWALGLLQAVGASLVLWGWTTLMTNMNQLIAETPEPTLPAFLIIPITFIVTAVLSVGAVLGHPIYLALNKHWPKALWLIGWTLIWLIVLAGILVYFY</sequence>
<dbReference type="Proteomes" id="UP000034913">
    <property type="component" value="Unassembled WGS sequence"/>
</dbReference>
<evidence type="ECO:0000313" key="3">
    <source>
        <dbReference type="Proteomes" id="UP000034913"/>
    </source>
</evidence>
<dbReference type="AlphaFoldDB" id="A0A0G2A3L1"/>
<feature type="transmembrane region" description="Helical" evidence="1">
    <location>
        <begin position="82"/>
        <end position="103"/>
    </location>
</feature>
<feature type="transmembrane region" description="Helical" evidence="1">
    <location>
        <begin position="49"/>
        <end position="75"/>
    </location>
</feature>
<gene>
    <name evidence="2" type="ORF">VF00_C0002G0094</name>
</gene>
<proteinExistence type="predicted"/>
<evidence type="ECO:0000313" key="2">
    <source>
        <dbReference type="EMBL" id="KKW26769.1"/>
    </source>
</evidence>
<comment type="caution">
    <text evidence="2">The sequence shown here is derived from an EMBL/GenBank/DDBJ whole genome shotgun (WGS) entry which is preliminary data.</text>
</comment>
<dbReference type="EMBL" id="LCRB01000002">
    <property type="protein sequence ID" value="KKW26769.1"/>
    <property type="molecule type" value="Genomic_DNA"/>
</dbReference>
<protein>
    <submittedName>
        <fullName evidence="2">Uncharacterized protein</fullName>
    </submittedName>
</protein>
<keyword evidence="1" id="KW-0812">Transmembrane</keyword>
<organism evidence="2 3">
    <name type="scientific">candidate division Kazan bacterium GW2011_GWB1_52_7</name>
    <dbReference type="NCBI Taxonomy" id="1620414"/>
    <lineage>
        <taxon>Bacteria</taxon>
        <taxon>Bacteria division Kazan-3B-28</taxon>
    </lineage>
</organism>
<keyword evidence="1" id="KW-1133">Transmembrane helix</keyword>
<name>A0A0G2A3L1_UNCK3</name>